<keyword evidence="2" id="KW-0678">Repressor</keyword>
<keyword evidence="10" id="KW-0539">Nucleus</keyword>
<evidence type="ECO:0000313" key="18">
    <source>
        <dbReference type="Proteomes" id="UP001152885"/>
    </source>
</evidence>
<evidence type="ECO:0000256" key="6">
    <source>
        <dbReference type="ARBA" id="ARBA00022833"/>
    </source>
</evidence>
<evidence type="ECO:0000256" key="2">
    <source>
        <dbReference type="ARBA" id="ARBA00022491"/>
    </source>
</evidence>
<evidence type="ECO:0000256" key="13">
    <source>
        <dbReference type="ARBA" id="ARBA00068528"/>
    </source>
</evidence>
<dbReference type="Gene3D" id="3.30.160.60">
    <property type="entry name" value="Classic Zinc Finger"/>
    <property type="match status" value="2"/>
</dbReference>
<keyword evidence="9" id="KW-0804">Transcription</keyword>
<feature type="compositionally biased region" description="Low complexity" evidence="15">
    <location>
        <begin position="226"/>
        <end position="255"/>
    </location>
</feature>
<feature type="compositionally biased region" description="Low complexity" evidence="15">
    <location>
        <begin position="284"/>
        <end position="298"/>
    </location>
</feature>
<evidence type="ECO:0000256" key="4">
    <source>
        <dbReference type="ARBA" id="ARBA00022737"/>
    </source>
</evidence>
<evidence type="ECO:0000256" key="7">
    <source>
        <dbReference type="ARBA" id="ARBA00023015"/>
    </source>
</evidence>
<dbReference type="FunFam" id="3.30.160.60:FF:000089">
    <property type="entry name" value="DNA-binding protein creA"/>
    <property type="match status" value="1"/>
</dbReference>
<keyword evidence="3" id="KW-0479">Metal-binding</keyword>
<evidence type="ECO:0000256" key="5">
    <source>
        <dbReference type="ARBA" id="ARBA00022771"/>
    </source>
</evidence>
<feature type="domain" description="C2H2-type" evidence="16">
    <location>
        <begin position="14"/>
        <end position="41"/>
    </location>
</feature>
<dbReference type="InterPro" id="IPR013087">
    <property type="entry name" value="Znf_C2H2_type"/>
</dbReference>
<dbReference type="AlphaFoldDB" id="A0A9W4XBU5"/>
<evidence type="ECO:0000256" key="11">
    <source>
        <dbReference type="ARBA" id="ARBA00038023"/>
    </source>
</evidence>
<keyword evidence="7" id="KW-0805">Transcription regulation</keyword>
<keyword evidence="6" id="KW-0862">Zinc</keyword>
<sequence length="488" mass="55003">MRPTEKKNKDDRPYKCTFCEKAFHRLEHQTRHIRTHTGEKPHACTFPNCTKKFSRSDELTRHLRIHNNPTSRKRKNKQNEMNNQEQVSQSEPIPIQHQQNPQFVPANLPFSTIYHYPNQQPYPVYIIPHQNGTYSQPILQQQGPPQQMPVQVHPQQPQQQMVVPVPPNEVHYQQQGRAVFSIPNSPTSYQQQQQQQQQPQQPQFSSNFTRPIVMSRTISSDALRLPPLNNNNNPYNSNHSNNSSTSNSPPNQSQRNIINQNISKSESTSSIFSVNQRIFSGSTSTLQSLGTSPNNSSSMPPPVNKATISFSNLNEYFKNNQNNGSRMFDASSSSSSSLSGKIRNGSGDTNLSGLQRMTPLKPTTSQRTTNLIPKQPSSTSLNLEFYNQQQMGLGHVAKKSRPNSPKLQANTSFTIISPNETPLQTPSQSPHLQPQEEPQSIALSGTALPPIRSVLSFTSLKDYPEPEVPKREEAKDVKKCMNLNSLLI</sequence>
<evidence type="ECO:0000256" key="9">
    <source>
        <dbReference type="ARBA" id="ARBA00023163"/>
    </source>
</evidence>
<feature type="domain" description="C2H2-type" evidence="16">
    <location>
        <begin position="42"/>
        <end position="71"/>
    </location>
</feature>
<keyword evidence="4" id="KW-0677">Repeat</keyword>
<evidence type="ECO:0000256" key="15">
    <source>
        <dbReference type="SAM" id="MobiDB-lite"/>
    </source>
</evidence>
<dbReference type="PROSITE" id="PS50157">
    <property type="entry name" value="ZINC_FINGER_C2H2_2"/>
    <property type="match status" value="2"/>
</dbReference>
<feature type="compositionally biased region" description="Low complexity" evidence="15">
    <location>
        <begin position="190"/>
        <end position="203"/>
    </location>
</feature>
<keyword evidence="5 14" id="KW-0863">Zinc-finger</keyword>
<evidence type="ECO:0000256" key="10">
    <source>
        <dbReference type="ARBA" id="ARBA00023242"/>
    </source>
</evidence>
<gene>
    <name evidence="17" type="ORF">CANVERA_P4369</name>
</gene>
<dbReference type="Pfam" id="PF00096">
    <property type="entry name" value="zf-C2H2"/>
    <property type="match status" value="2"/>
</dbReference>
<dbReference type="FunFam" id="3.30.160.60:FF:000152">
    <property type="entry name" value="DNA-binding protein creA"/>
    <property type="match status" value="1"/>
</dbReference>
<feature type="region of interest" description="Disordered" evidence="15">
    <location>
        <begin position="321"/>
        <end position="378"/>
    </location>
</feature>
<dbReference type="Proteomes" id="UP001152885">
    <property type="component" value="Unassembled WGS sequence"/>
</dbReference>
<dbReference type="GO" id="GO:0000433">
    <property type="term" value="P:carbon catabolite repression of transcription from RNA polymerase II promoter by glucose"/>
    <property type="evidence" value="ECO:0007669"/>
    <property type="project" value="TreeGrafter"/>
</dbReference>
<evidence type="ECO:0000256" key="14">
    <source>
        <dbReference type="PROSITE-ProRule" id="PRU00042"/>
    </source>
</evidence>
<evidence type="ECO:0000256" key="1">
    <source>
        <dbReference type="ARBA" id="ARBA00004123"/>
    </source>
</evidence>
<keyword evidence="8" id="KW-0238">DNA-binding</keyword>
<feature type="compositionally biased region" description="Polar residues" evidence="15">
    <location>
        <begin position="346"/>
        <end position="378"/>
    </location>
</feature>
<comment type="caution">
    <text evidence="17">The sequence shown here is derived from an EMBL/GenBank/DDBJ whole genome shotgun (WGS) entry which is preliminary data.</text>
</comment>
<dbReference type="GO" id="GO:0000978">
    <property type="term" value="F:RNA polymerase II cis-regulatory region sequence-specific DNA binding"/>
    <property type="evidence" value="ECO:0007669"/>
    <property type="project" value="TreeGrafter"/>
</dbReference>
<dbReference type="OrthoDB" id="654211at2759"/>
<dbReference type="GO" id="GO:0005634">
    <property type="term" value="C:nucleus"/>
    <property type="evidence" value="ECO:0007669"/>
    <property type="project" value="UniProtKB-SubCell"/>
</dbReference>
<dbReference type="InterPro" id="IPR051007">
    <property type="entry name" value="creA/MIG_C2H2-ZnF"/>
</dbReference>
<dbReference type="SUPFAM" id="SSF57667">
    <property type="entry name" value="beta-beta-alpha zinc fingers"/>
    <property type="match status" value="1"/>
</dbReference>
<dbReference type="PANTHER" id="PTHR47428:SF1">
    <property type="entry name" value="REGULATORY PROTEIN MIG1-RELATED"/>
    <property type="match status" value="1"/>
</dbReference>
<dbReference type="GO" id="GO:0005737">
    <property type="term" value="C:cytoplasm"/>
    <property type="evidence" value="ECO:0007669"/>
    <property type="project" value="TreeGrafter"/>
</dbReference>
<dbReference type="InterPro" id="IPR036236">
    <property type="entry name" value="Znf_C2H2_sf"/>
</dbReference>
<keyword evidence="18" id="KW-1185">Reference proteome</keyword>
<feature type="region of interest" description="Disordered" evidence="15">
    <location>
        <begin position="182"/>
        <end position="206"/>
    </location>
</feature>
<comment type="function">
    <text evidence="12">Involved in glucose repression of glucose metabolism genes.</text>
</comment>
<feature type="region of interest" description="Disordered" evidence="15">
    <location>
        <begin position="417"/>
        <end position="439"/>
    </location>
</feature>
<evidence type="ECO:0000256" key="8">
    <source>
        <dbReference type="ARBA" id="ARBA00023125"/>
    </source>
</evidence>
<reference evidence="17" key="1">
    <citation type="submission" date="2022-12" db="EMBL/GenBank/DDBJ databases">
        <authorList>
            <person name="Brejova B."/>
        </authorList>
    </citation>
    <scope>NUCLEOTIDE SEQUENCE</scope>
</reference>
<evidence type="ECO:0000313" key="17">
    <source>
        <dbReference type="EMBL" id="CAI5759857.1"/>
    </source>
</evidence>
<evidence type="ECO:0000259" key="16">
    <source>
        <dbReference type="PROSITE" id="PS50157"/>
    </source>
</evidence>
<accession>A0A9W4XBU5</accession>
<protein>
    <recommendedName>
        <fullName evidence="13">Regulatory protein MIG1</fullName>
    </recommendedName>
</protein>
<comment type="similarity">
    <text evidence="11">Belongs to the creA/MIG C2H2-type zinc-finger protein family.</text>
</comment>
<feature type="region of interest" description="Disordered" evidence="15">
    <location>
        <begin position="284"/>
        <end position="305"/>
    </location>
</feature>
<dbReference type="EMBL" id="CANTUO010000005">
    <property type="protein sequence ID" value="CAI5759857.1"/>
    <property type="molecule type" value="Genomic_DNA"/>
</dbReference>
<dbReference type="GO" id="GO:0008270">
    <property type="term" value="F:zinc ion binding"/>
    <property type="evidence" value="ECO:0007669"/>
    <property type="project" value="UniProtKB-KW"/>
</dbReference>
<name>A0A9W4XBU5_9ASCO</name>
<evidence type="ECO:0000256" key="12">
    <source>
        <dbReference type="ARBA" id="ARBA00056233"/>
    </source>
</evidence>
<dbReference type="PROSITE" id="PS00028">
    <property type="entry name" value="ZINC_FINGER_C2H2_1"/>
    <property type="match status" value="2"/>
</dbReference>
<dbReference type="PANTHER" id="PTHR47428">
    <property type="entry name" value="REGULATORY PROTEIN MIG1-RELATED"/>
    <property type="match status" value="1"/>
</dbReference>
<feature type="region of interest" description="Disordered" evidence="15">
    <location>
        <begin position="220"/>
        <end position="255"/>
    </location>
</feature>
<proteinExistence type="inferred from homology"/>
<feature type="region of interest" description="Disordered" evidence="15">
    <location>
        <begin position="55"/>
        <end position="91"/>
    </location>
</feature>
<comment type="subcellular location">
    <subcellularLocation>
        <location evidence="1">Nucleus</location>
    </subcellularLocation>
</comment>
<dbReference type="SMART" id="SM00355">
    <property type="entry name" value="ZnF_C2H2"/>
    <property type="match status" value="2"/>
</dbReference>
<organism evidence="17 18">
    <name type="scientific">Candida verbasci</name>
    <dbReference type="NCBI Taxonomy" id="1227364"/>
    <lineage>
        <taxon>Eukaryota</taxon>
        <taxon>Fungi</taxon>
        <taxon>Dikarya</taxon>
        <taxon>Ascomycota</taxon>
        <taxon>Saccharomycotina</taxon>
        <taxon>Pichiomycetes</taxon>
        <taxon>Debaryomycetaceae</taxon>
        <taxon>Candida/Lodderomyces clade</taxon>
        <taxon>Candida</taxon>
    </lineage>
</organism>
<evidence type="ECO:0000256" key="3">
    <source>
        <dbReference type="ARBA" id="ARBA00022723"/>
    </source>
</evidence>